<accession>E2CA35</accession>
<keyword evidence="5" id="KW-1185">Reference proteome</keyword>
<comment type="catalytic activity">
    <reaction evidence="1">
        <text>Hydrolysis of terminal, non-reducing (1-&gt;4)-linked alpha-D-glucose residues with release of alpha-D-glucose.</text>
        <dbReference type="EC" id="3.2.1.20"/>
    </reaction>
</comment>
<dbReference type="InParanoid" id="E2CA35"/>
<dbReference type="PANTHER" id="PTHR10357">
    <property type="entry name" value="ALPHA-AMYLASE FAMILY MEMBER"/>
    <property type="match status" value="1"/>
</dbReference>
<dbReference type="InterPro" id="IPR006047">
    <property type="entry name" value="GH13_cat_dom"/>
</dbReference>
<dbReference type="STRING" id="610380.E2CA35"/>
<dbReference type="GO" id="GO:0005975">
    <property type="term" value="P:carbohydrate metabolic process"/>
    <property type="evidence" value="ECO:0007669"/>
    <property type="project" value="InterPro"/>
</dbReference>
<dbReference type="EMBL" id="GL453920">
    <property type="protein sequence ID" value="EFN75190.1"/>
    <property type="molecule type" value="Genomic_DNA"/>
</dbReference>
<protein>
    <recommendedName>
        <fullName evidence="2">alpha-glucosidase</fullName>
        <ecNumber evidence="2">3.2.1.20</ecNumber>
    </recommendedName>
</protein>
<gene>
    <name evidence="4" type="ORF">EAI_08854</name>
</gene>
<dbReference type="Proteomes" id="UP000008237">
    <property type="component" value="Unassembled WGS sequence"/>
</dbReference>
<dbReference type="OrthoDB" id="1740265at2759"/>
<sequence>MVDFGYDISNFTDIDPIFGDLRDFKTLPARAKKLGLKAKGRGKNGKKPPNNWISVFSDSAWTYVNSQKQWYLHQFDYRQPDLNFYNPAVKEGLILSNHDNPRVASRFPGRSDHMTILSMNLPDLAVTYNGDEIGMVDKRDISWEDTKDPQTCNAGEKNYATVSRDPERTPFQWDATKNAGKIKRLVDHAILK</sequence>
<dbReference type="InterPro" id="IPR045857">
    <property type="entry name" value="O16G_dom_2"/>
</dbReference>
<dbReference type="SUPFAM" id="SSF51445">
    <property type="entry name" value="(Trans)glycosidases"/>
    <property type="match status" value="1"/>
</dbReference>
<name>E2CA35_HARSA</name>
<dbReference type="Gene3D" id="3.90.400.10">
    <property type="entry name" value="Oligo-1,6-glucosidase, Domain 2"/>
    <property type="match status" value="1"/>
</dbReference>
<evidence type="ECO:0000313" key="5">
    <source>
        <dbReference type="Proteomes" id="UP000008237"/>
    </source>
</evidence>
<dbReference type="GO" id="GO:0004558">
    <property type="term" value="F:alpha-1,4-glucosidase activity"/>
    <property type="evidence" value="ECO:0007669"/>
    <property type="project" value="UniProtKB-EC"/>
</dbReference>
<evidence type="ECO:0000256" key="1">
    <source>
        <dbReference type="ARBA" id="ARBA00001657"/>
    </source>
</evidence>
<dbReference type="SMART" id="SM00642">
    <property type="entry name" value="Aamy"/>
    <property type="match status" value="1"/>
</dbReference>
<dbReference type="InterPro" id="IPR017853">
    <property type="entry name" value="GH"/>
</dbReference>
<reference evidence="4 5" key="1">
    <citation type="journal article" date="2010" name="Science">
        <title>Genomic comparison of the ants Camponotus floridanus and Harpegnathos saltator.</title>
        <authorList>
            <person name="Bonasio R."/>
            <person name="Zhang G."/>
            <person name="Ye C."/>
            <person name="Mutti N.S."/>
            <person name="Fang X."/>
            <person name="Qin N."/>
            <person name="Donahue G."/>
            <person name="Yang P."/>
            <person name="Li Q."/>
            <person name="Li C."/>
            <person name="Zhang P."/>
            <person name="Huang Z."/>
            <person name="Berger S.L."/>
            <person name="Reinberg D."/>
            <person name="Wang J."/>
            <person name="Liebig J."/>
        </authorList>
    </citation>
    <scope>NUCLEOTIDE SEQUENCE [LARGE SCALE GENOMIC DNA]</scope>
    <source>
        <strain evidence="4 5">R22 G/1</strain>
    </source>
</reference>
<proteinExistence type="predicted"/>
<feature type="domain" description="Glycosyl hydrolase family 13 catalytic" evidence="3">
    <location>
        <begin position="2"/>
        <end position="168"/>
    </location>
</feature>
<dbReference type="EC" id="3.2.1.20" evidence="2"/>
<evidence type="ECO:0000259" key="3">
    <source>
        <dbReference type="SMART" id="SM00642"/>
    </source>
</evidence>
<dbReference type="Gene3D" id="3.20.20.80">
    <property type="entry name" value="Glycosidases"/>
    <property type="match status" value="2"/>
</dbReference>
<dbReference type="PANTHER" id="PTHR10357:SF179">
    <property type="entry name" value="NEUTRAL AND BASIC AMINO ACID TRANSPORT PROTEIN RBAT"/>
    <property type="match status" value="1"/>
</dbReference>
<dbReference type="Pfam" id="PF00128">
    <property type="entry name" value="Alpha-amylase"/>
    <property type="match status" value="3"/>
</dbReference>
<organism evidence="5">
    <name type="scientific">Harpegnathos saltator</name>
    <name type="common">Jerdon's jumping ant</name>
    <dbReference type="NCBI Taxonomy" id="610380"/>
    <lineage>
        <taxon>Eukaryota</taxon>
        <taxon>Metazoa</taxon>
        <taxon>Ecdysozoa</taxon>
        <taxon>Arthropoda</taxon>
        <taxon>Hexapoda</taxon>
        <taxon>Insecta</taxon>
        <taxon>Pterygota</taxon>
        <taxon>Neoptera</taxon>
        <taxon>Endopterygota</taxon>
        <taxon>Hymenoptera</taxon>
        <taxon>Apocrita</taxon>
        <taxon>Aculeata</taxon>
        <taxon>Formicoidea</taxon>
        <taxon>Formicidae</taxon>
        <taxon>Ponerinae</taxon>
        <taxon>Ponerini</taxon>
        <taxon>Harpegnathos</taxon>
    </lineage>
</organism>
<evidence type="ECO:0000256" key="2">
    <source>
        <dbReference type="ARBA" id="ARBA00012741"/>
    </source>
</evidence>
<dbReference type="AlphaFoldDB" id="E2CA35"/>
<evidence type="ECO:0000313" key="4">
    <source>
        <dbReference type="EMBL" id="EFN75190.1"/>
    </source>
</evidence>